<reference evidence="2" key="1">
    <citation type="submission" date="2016-06" db="EMBL/GenBank/DDBJ databases">
        <title>Complete genome sequence of Actinoalloteichus fjordicus DSM 46855 (=ADI127-17), type strain of the new species Actinoalloteichus fjordicus.</title>
        <authorList>
            <person name="Ruckert C."/>
            <person name="Nouioui I."/>
            <person name="Willmese J."/>
            <person name="van Wezel G."/>
            <person name="Klenk H.-P."/>
            <person name="Kalinowski J."/>
            <person name="Zotchev S.B."/>
        </authorList>
    </citation>
    <scope>NUCLEOTIDE SEQUENCE [LARGE SCALE GENOMIC DNA]</scope>
    <source>
        <strain evidence="2">ADI127-7</strain>
    </source>
</reference>
<organism evidence="1 2">
    <name type="scientific">Actinoalloteichus fjordicus</name>
    <dbReference type="NCBI Taxonomy" id="1612552"/>
    <lineage>
        <taxon>Bacteria</taxon>
        <taxon>Bacillati</taxon>
        <taxon>Actinomycetota</taxon>
        <taxon>Actinomycetes</taxon>
        <taxon>Pseudonocardiales</taxon>
        <taxon>Pseudonocardiaceae</taxon>
        <taxon>Actinoalloteichus</taxon>
    </lineage>
</organism>
<dbReference type="AlphaFoldDB" id="A0AAC9LAN9"/>
<dbReference type="Proteomes" id="UP000185511">
    <property type="component" value="Chromosome"/>
</dbReference>
<name>A0AAC9LAN9_9PSEU</name>
<dbReference type="EMBL" id="CP016076">
    <property type="protein sequence ID" value="APU12869.1"/>
    <property type="molecule type" value="Genomic_DNA"/>
</dbReference>
<proteinExistence type="predicted"/>
<protein>
    <submittedName>
        <fullName evidence="1">Uncharacterized protein</fullName>
    </submittedName>
</protein>
<sequence>MARKLTLVSRNDGSDAFWVVDQAGNKLVGEAIPSDVHRGRWRAAVADPRQGYSFVCVTERGETLVDYSQVGTETFSSPQDAMAAVARHRIV</sequence>
<gene>
    <name evidence="1" type="ORF">UA74_03950</name>
</gene>
<keyword evidence="2" id="KW-1185">Reference proteome</keyword>
<accession>A0AAC9LAN9</accession>
<evidence type="ECO:0000313" key="2">
    <source>
        <dbReference type="Proteomes" id="UP000185511"/>
    </source>
</evidence>
<dbReference type="KEGG" id="acad:UA74_03950"/>
<evidence type="ECO:0000313" key="1">
    <source>
        <dbReference type="EMBL" id="APU12869.1"/>
    </source>
</evidence>